<reference evidence="1 2" key="1">
    <citation type="journal article" date="2016" name="BMC Genomics">
        <title>Genomic analysis of the nitrate-respiring Sphingopyxis granuli (formerly Sphingomonas macrogoltabida) strain TFA.</title>
        <authorList>
            <person name="Garcia-Romero I."/>
            <person name="Perez-Pulido A.J."/>
            <person name="Gonzalez-Flores Y.E."/>
            <person name="Reyes-Ramirez F."/>
            <person name="Santero E."/>
            <person name="Floriano B."/>
        </authorList>
    </citation>
    <scope>NUCLEOTIDE SEQUENCE [LARGE SCALE GENOMIC DNA]</scope>
    <source>
        <strain evidence="1 2">TFA</strain>
    </source>
</reference>
<dbReference type="EMBL" id="CP012199">
    <property type="protein sequence ID" value="AMG76450.1"/>
    <property type="molecule type" value="Genomic_DNA"/>
</dbReference>
<dbReference type="AlphaFoldDB" id="A0AA86L6F9"/>
<organism evidence="1 2">
    <name type="scientific">Sphingopyxis granuli</name>
    <dbReference type="NCBI Taxonomy" id="267128"/>
    <lineage>
        <taxon>Bacteria</taxon>
        <taxon>Pseudomonadati</taxon>
        <taxon>Pseudomonadota</taxon>
        <taxon>Alphaproteobacteria</taxon>
        <taxon>Sphingomonadales</taxon>
        <taxon>Sphingomonadaceae</taxon>
        <taxon>Sphingopyxis</taxon>
    </lineage>
</organism>
<evidence type="ECO:0000313" key="2">
    <source>
        <dbReference type="Proteomes" id="UP000058599"/>
    </source>
</evidence>
<dbReference type="KEGG" id="sgi:SGRAN_4123"/>
<gene>
    <name evidence="1" type="ORF">SGRAN_4123</name>
</gene>
<evidence type="ECO:0000313" key="1">
    <source>
        <dbReference type="EMBL" id="AMG76450.1"/>
    </source>
</evidence>
<dbReference type="RefSeq" id="WP_067186548.1">
    <property type="nucleotide sequence ID" value="NZ_CP012199.1"/>
</dbReference>
<proteinExistence type="predicted"/>
<accession>A0AA86L6F9</accession>
<dbReference type="Proteomes" id="UP000058599">
    <property type="component" value="Chromosome"/>
</dbReference>
<protein>
    <submittedName>
        <fullName evidence="1">Uncharacterized protein</fullName>
    </submittedName>
</protein>
<keyword evidence="2" id="KW-1185">Reference proteome</keyword>
<name>A0AA86L6F9_9SPHN</name>
<sequence>MLMQMDEMQARLDALVEALDGQDPGTIIAASEALATAVILFRNSTIPAGAEQRARLLITRTLGQLEAAAIRVNILKNWTRQRIDRNHAIRGMAAQGAALTY</sequence>